<dbReference type="AlphaFoldDB" id="A0A173YPA7"/>
<dbReference type="EMBL" id="CYZA01000004">
    <property type="protein sequence ID" value="CUN65400.1"/>
    <property type="molecule type" value="Genomic_DNA"/>
</dbReference>
<proteinExistence type="predicted"/>
<gene>
    <name evidence="2" type="ORF">ERS852395_00932</name>
</gene>
<keyword evidence="1" id="KW-0472">Membrane</keyword>
<sequence length="66" mass="7383">MEKRYTIGVMIGNANSPHTMNLMQGIFHAAKSMDVNVLLFLGFTVVITINLILAKIRKMIMIISSM</sequence>
<evidence type="ECO:0000313" key="3">
    <source>
        <dbReference type="Proteomes" id="UP000095447"/>
    </source>
</evidence>
<dbReference type="RefSeq" id="WP_055052831.1">
    <property type="nucleotide sequence ID" value="NZ_CYZA01000004.1"/>
</dbReference>
<feature type="transmembrane region" description="Helical" evidence="1">
    <location>
        <begin position="37"/>
        <end position="56"/>
    </location>
</feature>
<accession>A0A173YPA7</accession>
<keyword evidence="1" id="KW-0812">Transmembrane</keyword>
<keyword evidence="1" id="KW-1133">Transmembrane helix</keyword>
<evidence type="ECO:0000313" key="2">
    <source>
        <dbReference type="EMBL" id="CUN65400.1"/>
    </source>
</evidence>
<protein>
    <submittedName>
        <fullName evidence="2">Uncharacterized protein</fullName>
    </submittedName>
</protein>
<name>A0A173YPA7_9FIRM</name>
<reference evidence="2 3" key="1">
    <citation type="submission" date="2015-09" db="EMBL/GenBank/DDBJ databases">
        <authorList>
            <consortium name="Pathogen Informatics"/>
        </authorList>
    </citation>
    <scope>NUCLEOTIDE SEQUENCE [LARGE SCALE GENOMIC DNA]</scope>
    <source>
        <strain evidence="2 3">2789STDY5608838</strain>
    </source>
</reference>
<dbReference type="Proteomes" id="UP000095447">
    <property type="component" value="Unassembled WGS sequence"/>
</dbReference>
<evidence type="ECO:0000256" key="1">
    <source>
        <dbReference type="SAM" id="Phobius"/>
    </source>
</evidence>
<organism evidence="2 3">
    <name type="scientific">Blautia obeum</name>
    <dbReference type="NCBI Taxonomy" id="40520"/>
    <lineage>
        <taxon>Bacteria</taxon>
        <taxon>Bacillati</taxon>
        <taxon>Bacillota</taxon>
        <taxon>Clostridia</taxon>
        <taxon>Lachnospirales</taxon>
        <taxon>Lachnospiraceae</taxon>
        <taxon>Blautia</taxon>
    </lineage>
</organism>